<evidence type="ECO:0000313" key="3">
    <source>
        <dbReference type="Proteomes" id="UP000190626"/>
    </source>
</evidence>
<dbReference type="Proteomes" id="UP000190626">
    <property type="component" value="Unassembled WGS sequence"/>
</dbReference>
<dbReference type="InterPro" id="IPR000182">
    <property type="entry name" value="GNAT_dom"/>
</dbReference>
<dbReference type="CDD" id="cd04301">
    <property type="entry name" value="NAT_SF"/>
    <property type="match status" value="1"/>
</dbReference>
<evidence type="ECO:0000259" key="1">
    <source>
        <dbReference type="PROSITE" id="PS51186"/>
    </source>
</evidence>
<reference evidence="3" key="1">
    <citation type="submission" date="2016-07" db="EMBL/GenBank/DDBJ databases">
        <authorList>
            <person name="Florea S."/>
            <person name="Webb J.S."/>
            <person name="Jaromczyk J."/>
            <person name="Schardl C.L."/>
        </authorList>
    </citation>
    <scope>NUCLEOTIDE SEQUENCE [LARGE SCALE GENOMIC DNA]</scope>
    <source>
        <strain evidence="3">CY1</strain>
    </source>
</reference>
<dbReference type="STRING" id="1469647.BC351_05290"/>
<dbReference type="EMBL" id="MBTG01000023">
    <property type="protein sequence ID" value="OPH53293.1"/>
    <property type="molecule type" value="Genomic_DNA"/>
</dbReference>
<keyword evidence="3" id="KW-1185">Reference proteome</keyword>
<evidence type="ECO:0000313" key="2">
    <source>
        <dbReference type="EMBL" id="OPH53293.1"/>
    </source>
</evidence>
<dbReference type="PROSITE" id="PS51186">
    <property type="entry name" value="GNAT"/>
    <property type="match status" value="1"/>
</dbReference>
<dbReference type="Pfam" id="PF00583">
    <property type="entry name" value="Acetyltransf_1"/>
    <property type="match status" value="1"/>
</dbReference>
<organism evidence="2 3">
    <name type="scientific">Paenibacillus ferrarius</name>
    <dbReference type="NCBI Taxonomy" id="1469647"/>
    <lineage>
        <taxon>Bacteria</taxon>
        <taxon>Bacillati</taxon>
        <taxon>Bacillota</taxon>
        <taxon>Bacilli</taxon>
        <taxon>Bacillales</taxon>
        <taxon>Paenibacillaceae</taxon>
        <taxon>Paenibacillus</taxon>
    </lineage>
</organism>
<gene>
    <name evidence="2" type="ORF">BC351_05290</name>
</gene>
<protein>
    <submittedName>
        <fullName evidence="2">Acetyltransferase</fullName>
    </submittedName>
</protein>
<dbReference type="AlphaFoldDB" id="A0A1V4HEY0"/>
<dbReference type="InterPro" id="IPR016181">
    <property type="entry name" value="Acyl_CoA_acyltransferase"/>
</dbReference>
<dbReference type="Gene3D" id="3.40.630.30">
    <property type="match status" value="1"/>
</dbReference>
<name>A0A1V4HEY0_9BACL</name>
<dbReference type="OrthoDB" id="9811121at2"/>
<proteinExistence type="predicted"/>
<dbReference type="SUPFAM" id="SSF55729">
    <property type="entry name" value="Acyl-CoA N-acyltransferases (Nat)"/>
    <property type="match status" value="1"/>
</dbReference>
<comment type="caution">
    <text evidence="2">The sequence shown here is derived from an EMBL/GenBank/DDBJ whole genome shotgun (WGS) entry which is preliminary data.</text>
</comment>
<dbReference type="RefSeq" id="WP_079415259.1">
    <property type="nucleotide sequence ID" value="NZ_MBTG01000023.1"/>
</dbReference>
<dbReference type="GO" id="GO:0016747">
    <property type="term" value="F:acyltransferase activity, transferring groups other than amino-acyl groups"/>
    <property type="evidence" value="ECO:0007669"/>
    <property type="project" value="InterPro"/>
</dbReference>
<accession>A0A1V4HEY0</accession>
<sequence>MNEASPRFYMKKMYVFDGDKPIEAVIRTYGREDFQALIHVQQESFPPPFPSELWWNEEQLAEHINRFPEGALCVEVAGEIVGSITGLRVNYENGHAADHSWSAITDNGYIRTHRPDGDTLYIVDICIRPNFRKFGLGKWMMQSMYEVVVHLGLERLLGGGRMPGYHRHSDTMLAEEYVSAVMEGALKDPVITFLLRCGRTPVQVVPNYLEDEESLNYALLMEWRNPFRRSVDQMEGVTR</sequence>
<keyword evidence="2" id="KW-0808">Transferase</keyword>
<feature type="domain" description="N-acetyltransferase" evidence="1">
    <location>
        <begin position="24"/>
        <end position="226"/>
    </location>
</feature>